<dbReference type="AlphaFoldDB" id="A0A2P2PGJ9"/>
<accession>A0A2P2PGJ9</accession>
<reference evidence="1" key="1">
    <citation type="submission" date="2018-02" db="EMBL/GenBank/DDBJ databases">
        <title>Rhizophora mucronata_Transcriptome.</title>
        <authorList>
            <person name="Meera S.P."/>
            <person name="Sreeshan A."/>
            <person name="Augustine A."/>
        </authorList>
    </citation>
    <scope>NUCLEOTIDE SEQUENCE</scope>
    <source>
        <tissue evidence="1">Leaf</tissue>
    </source>
</reference>
<evidence type="ECO:0000313" key="1">
    <source>
        <dbReference type="EMBL" id="MBX53797.1"/>
    </source>
</evidence>
<protein>
    <submittedName>
        <fullName evidence="1">Uncharacterized protein</fullName>
    </submittedName>
</protein>
<name>A0A2P2PGJ9_RHIMU</name>
<sequence>MPLVPADTSEAATKNTGKFMLDI</sequence>
<dbReference type="EMBL" id="GGEC01073313">
    <property type="protein sequence ID" value="MBX53797.1"/>
    <property type="molecule type" value="Transcribed_RNA"/>
</dbReference>
<proteinExistence type="predicted"/>
<organism evidence="1">
    <name type="scientific">Rhizophora mucronata</name>
    <name type="common">Asiatic mangrove</name>
    <dbReference type="NCBI Taxonomy" id="61149"/>
    <lineage>
        <taxon>Eukaryota</taxon>
        <taxon>Viridiplantae</taxon>
        <taxon>Streptophyta</taxon>
        <taxon>Embryophyta</taxon>
        <taxon>Tracheophyta</taxon>
        <taxon>Spermatophyta</taxon>
        <taxon>Magnoliopsida</taxon>
        <taxon>eudicotyledons</taxon>
        <taxon>Gunneridae</taxon>
        <taxon>Pentapetalae</taxon>
        <taxon>rosids</taxon>
        <taxon>fabids</taxon>
        <taxon>Malpighiales</taxon>
        <taxon>Rhizophoraceae</taxon>
        <taxon>Rhizophora</taxon>
    </lineage>
</organism>